<keyword evidence="5" id="KW-0249">Electron transport</keyword>
<evidence type="ECO:0000313" key="12">
    <source>
        <dbReference type="Proteomes" id="UP000269883"/>
    </source>
</evidence>
<evidence type="ECO:0000256" key="1">
    <source>
        <dbReference type="ARBA" id="ARBA00001966"/>
    </source>
</evidence>
<keyword evidence="6" id="KW-0560">Oxidoreductase</keyword>
<dbReference type="KEGG" id="dfl:DFE_2807"/>
<dbReference type="EMBL" id="AP017378">
    <property type="protein sequence ID" value="BBD09533.1"/>
    <property type="molecule type" value="Genomic_DNA"/>
</dbReference>
<evidence type="ECO:0000256" key="7">
    <source>
        <dbReference type="ARBA" id="ARBA00023004"/>
    </source>
</evidence>
<dbReference type="Proteomes" id="UP000269883">
    <property type="component" value="Chromosome"/>
</dbReference>
<keyword evidence="2" id="KW-0813">Transport</keyword>
<keyword evidence="4" id="KW-0479">Metal-binding</keyword>
<dbReference type="GO" id="GO:0008177">
    <property type="term" value="F:succinate dehydrogenase (quinone) activity"/>
    <property type="evidence" value="ECO:0007669"/>
    <property type="project" value="UniProtKB-EC"/>
</dbReference>
<evidence type="ECO:0000256" key="6">
    <source>
        <dbReference type="ARBA" id="ARBA00023002"/>
    </source>
</evidence>
<dbReference type="PANTHER" id="PTHR43551">
    <property type="entry name" value="FUMARATE REDUCTASE IRON-SULFUR SUBUNIT"/>
    <property type="match status" value="1"/>
</dbReference>
<dbReference type="GO" id="GO:0046872">
    <property type="term" value="F:metal ion binding"/>
    <property type="evidence" value="ECO:0007669"/>
    <property type="project" value="UniProtKB-KW"/>
</dbReference>
<dbReference type="AlphaFoldDB" id="A0A2Z6B259"/>
<evidence type="ECO:0000256" key="2">
    <source>
        <dbReference type="ARBA" id="ARBA00022448"/>
    </source>
</evidence>
<comment type="cofactor">
    <cofactor evidence="1">
        <name>[4Fe-4S] cluster</name>
        <dbReference type="ChEBI" id="CHEBI:49883"/>
    </cofactor>
</comment>
<evidence type="ECO:0000256" key="9">
    <source>
        <dbReference type="ARBA" id="ARBA00049220"/>
    </source>
</evidence>
<name>A0A2Z6B259_9BACT</name>
<dbReference type="InterPro" id="IPR004017">
    <property type="entry name" value="Cys_rich_dom"/>
</dbReference>
<keyword evidence="7" id="KW-0408">Iron</keyword>
<feature type="domain" description="Cysteine-rich" evidence="10">
    <location>
        <begin position="38"/>
        <end position="129"/>
    </location>
</feature>
<dbReference type="PANTHER" id="PTHR43551:SF2">
    <property type="entry name" value="FUMARATE REDUCTASE IRON-SULFUR SUBUNIT"/>
    <property type="match status" value="1"/>
</dbReference>
<accession>A0A2Z6B259</accession>
<evidence type="ECO:0000256" key="4">
    <source>
        <dbReference type="ARBA" id="ARBA00022723"/>
    </source>
</evidence>
<protein>
    <submittedName>
        <fullName evidence="11">Oxidoreductase, selenocysteine-containing</fullName>
    </submittedName>
</protein>
<organism evidence="11 12">
    <name type="scientific">Desulfovibrio ferrophilus</name>
    <dbReference type="NCBI Taxonomy" id="241368"/>
    <lineage>
        <taxon>Bacteria</taxon>
        <taxon>Pseudomonadati</taxon>
        <taxon>Thermodesulfobacteriota</taxon>
        <taxon>Desulfovibrionia</taxon>
        <taxon>Desulfovibrionales</taxon>
        <taxon>Desulfovibrionaceae</taxon>
        <taxon>Desulfovibrio</taxon>
    </lineage>
</organism>
<dbReference type="Pfam" id="PF02754">
    <property type="entry name" value="CCG"/>
    <property type="match status" value="1"/>
</dbReference>
<keyword evidence="3" id="KW-0004">4Fe-4S</keyword>
<comment type="catalytic activity">
    <reaction evidence="9">
        <text>a quinone + succinate = fumarate + a quinol</text>
        <dbReference type="Rhea" id="RHEA:40523"/>
        <dbReference type="ChEBI" id="CHEBI:24646"/>
        <dbReference type="ChEBI" id="CHEBI:29806"/>
        <dbReference type="ChEBI" id="CHEBI:30031"/>
        <dbReference type="ChEBI" id="CHEBI:132124"/>
        <dbReference type="EC" id="1.3.5.1"/>
    </reaction>
</comment>
<gene>
    <name evidence="11" type="ORF">DFE_2807</name>
</gene>
<reference evidence="11 12" key="1">
    <citation type="journal article" date="2018" name="Sci. Adv.">
        <title>Multi-heme cytochromes provide a pathway for survival in energy-limited environments.</title>
        <authorList>
            <person name="Deng X."/>
            <person name="Dohmae N."/>
            <person name="Nealson K.H."/>
            <person name="Hashimoto K."/>
            <person name="Okamoto A."/>
        </authorList>
    </citation>
    <scope>NUCLEOTIDE SEQUENCE [LARGE SCALE GENOMIC DNA]</scope>
    <source>
        <strain evidence="11 12">IS5</strain>
    </source>
</reference>
<evidence type="ECO:0000256" key="3">
    <source>
        <dbReference type="ARBA" id="ARBA00022485"/>
    </source>
</evidence>
<keyword evidence="12" id="KW-1185">Reference proteome</keyword>
<keyword evidence="8" id="KW-0411">Iron-sulfur</keyword>
<evidence type="ECO:0000256" key="5">
    <source>
        <dbReference type="ARBA" id="ARBA00022982"/>
    </source>
</evidence>
<evidence type="ECO:0000256" key="8">
    <source>
        <dbReference type="ARBA" id="ARBA00023014"/>
    </source>
</evidence>
<sequence length="173" mass="19523">MEHEFEMESIIRLYARWIREGKLPVNSDWNKDLGITFTVQDPCQLVRKSLGDPVAEDLRFVVRSVVGGENFIDMWPNKSNNYCCGGGGGFLQSGYSDARRAYGRIKLDQILQTGADYCIAPCHNCHSQIHDLSEHFEAGFPVVHLWTLICLSLGILGENEREYLGSDLRDVGL</sequence>
<proteinExistence type="predicted"/>
<evidence type="ECO:0000259" key="10">
    <source>
        <dbReference type="Pfam" id="PF02754"/>
    </source>
</evidence>
<dbReference type="GO" id="GO:0051539">
    <property type="term" value="F:4 iron, 4 sulfur cluster binding"/>
    <property type="evidence" value="ECO:0007669"/>
    <property type="project" value="UniProtKB-KW"/>
</dbReference>
<evidence type="ECO:0000313" key="11">
    <source>
        <dbReference type="EMBL" id="BBD09533.1"/>
    </source>
</evidence>